<dbReference type="RefSeq" id="WP_247628361.1">
    <property type="nucleotide sequence ID" value="NZ_JAHWXN010000001.1"/>
</dbReference>
<gene>
    <name evidence="3" type="ORF">KZC51_02060</name>
</gene>
<evidence type="ECO:0000313" key="4">
    <source>
        <dbReference type="Proteomes" id="UP001300096"/>
    </source>
</evidence>
<keyword evidence="1" id="KW-0732">Signal</keyword>
<proteinExistence type="predicted"/>
<organism evidence="3 4">
    <name type="scientific">Microbacterium croceum</name>
    <dbReference type="NCBI Taxonomy" id="2851645"/>
    <lineage>
        <taxon>Bacteria</taxon>
        <taxon>Bacillati</taxon>
        <taxon>Actinomycetota</taxon>
        <taxon>Actinomycetes</taxon>
        <taxon>Micrococcales</taxon>
        <taxon>Microbacteriaceae</taxon>
        <taxon>Microbacterium</taxon>
    </lineage>
</organism>
<dbReference type="SMART" id="SM00062">
    <property type="entry name" value="PBPb"/>
    <property type="match status" value="1"/>
</dbReference>
<dbReference type="SUPFAM" id="SSF53850">
    <property type="entry name" value="Periplasmic binding protein-like II"/>
    <property type="match status" value="1"/>
</dbReference>
<evidence type="ECO:0000259" key="2">
    <source>
        <dbReference type="SMART" id="SM00062"/>
    </source>
</evidence>
<dbReference type="InterPro" id="IPR001638">
    <property type="entry name" value="Solute-binding_3/MltF_N"/>
</dbReference>
<dbReference type="InterPro" id="IPR015168">
    <property type="entry name" value="SsuA/THI5"/>
</dbReference>
<sequence length="367" mass="38175">MKTIRTTAAAVTAAALIAALAGCSTDTDSTGGSTDALTPVEFGLPTNMGANNSPMAVAEALGYFQDEGLKVDIVVTGDSTSIVQGIDSGSLDIGSTPPEPIWQAMTKGSDLQLVYNYIRKQTGSLAVLDDSPITSLDDFEGAVIGQYSLGTSNMLLSEGILASAGLEPDVDYTHLAVGTGAAALQALKTGQVDALSLWDTEYAAFEAQGTPLRYFTTDEVASLFSTTYFSSADFVADNPEVIEGFGRAMAKATLFTATNPEAALRIMYDEYPDTLVAGNSIDDQLKVDLVALNARIALLTAGDPQGTQSWGAYDEAALTAWGTFALDAGIIDSAVDTVAAAPNTFVAAYNDFDADAVIAEAENWSAE</sequence>
<protein>
    <submittedName>
        <fullName evidence="3">ABC transporter substrate-binding protein</fullName>
    </submittedName>
</protein>
<accession>A0ABT0FAF2</accession>
<dbReference type="PANTHER" id="PTHR31528:SF3">
    <property type="entry name" value="THIAMINE BIOSYNTHESIS PROTEIN HI_0357-RELATED"/>
    <property type="match status" value="1"/>
</dbReference>
<feature type="chain" id="PRO_5046702249" evidence="1">
    <location>
        <begin position="22"/>
        <end position="367"/>
    </location>
</feature>
<dbReference type="Proteomes" id="UP001300096">
    <property type="component" value="Unassembled WGS sequence"/>
</dbReference>
<feature type="signal peptide" evidence="1">
    <location>
        <begin position="1"/>
        <end position="21"/>
    </location>
</feature>
<dbReference type="Gene3D" id="3.40.190.10">
    <property type="entry name" value="Periplasmic binding protein-like II"/>
    <property type="match status" value="2"/>
</dbReference>
<dbReference type="PANTHER" id="PTHR31528">
    <property type="entry name" value="4-AMINO-5-HYDROXYMETHYL-2-METHYLPYRIMIDINE PHOSPHATE SYNTHASE THI11-RELATED"/>
    <property type="match status" value="1"/>
</dbReference>
<evidence type="ECO:0000256" key="1">
    <source>
        <dbReference type="SAM" id="SignalP"/>
    </source>
</evidence>
<feature type="domain" description="Solute-binding protein family 3/N-terminal" evidence="2">
    <location>
        <begin position="45"/>
        <end position="270"/>
    </location>
</feature>
<dbReference type="InterPro" id="IPR027939">
    <property type="entry name" value="NMT1/THI5"/>
</dbReference>
<reference evidence="3 4" key="1">
    <citation type="submission" date="2021-06" db="EMBL/GenBank/DDBJ databases">
        <title>Genome-based taxonomic framework of Microbacterium strains isolated from marine environment, the description of four new species and reclassification of four preexisting species.</title>
        <authorList>
            <person name="Lee S.D."/>
            <person name="Kim S.-M."/>
            <person name="Byeon Y.-S."/>
            <person name="Yang H.L."/>
            <person name="Kim I.S."/>
        </authorList>
    </citation>
    <scope>NUCLEOTIDE SEQUENCE [LARGE SCALE GENOMIC DNA]</scope>
    <source>
        <strain evidence="3 4">SSW1-49</strain>
    </source>
</reference>
<dbReference type="EMBL" id="JAHWXN010000001">
    <property type="protein sequence ID" value="MCK2034909.1"/>
    <property type="molecule type" value="Genomic_DNA"/>
</dbReference>
<dbReference type="PROSITE" id="PS51257">
    <property type="entry name" value="PROKAR_LIPOPROTEIN"/>
    <property type="match status" value="1"/>
</dbReference>
<dbReference type="Pfam" id="PF09084">
    <property type="entry name" value="NMT1"/>
    <property type="match status" value="1"/>
</dbReference>
<evidence type="ECO:0000313" key="3">
    <source>
        <dbReference type="EMBL" id="MCK2034909.1"/>
    </source>
</evidence>
<keyword evidence="4" id="KW-1185">Reference proteome</keyword>
<name>A0ABT0FAF2_9MICO</name>
<comment type="caution">
    <text evidence="3">The sequence shown here is derived from an EMBL/GenBank/DDBJ whole genome shotgun (WGS) entry which is preliminary data.</text>
</comment>